<dbReference type="EMBL" id="OGUS01000121">
    <property type="protein sequence ID" value="SPC14194.1"/>
    <property type="molecule type" value="Genomic_DNA"/>
</dbReference>
<gene>
    <name evidence="1" type="ORF">CO2235_200050</name>
</gene>
<name>A0A976BCK8_9BURK</name>
<protein>
    <submittedName>
        <fullName evidence="1">Uncharacterized protein</fullName>
    </submittedName>
</protein>
<dbReference type="AlphaFoldDB" id="A0A976BCK8"/>
<evidence type="ECO:0000313" key="2">
    <source>
        <dbReference type="Proteomes" id="UP000256862"/>
    </source>
</evidence>
<comment type="caution">
    <text evidence="1">The sequence shown here is derived from an EMBL/GenBank/DDBJ whole genome shotgun (WGS) entry which is preliminary data.</text>
</comment>
<sequence>MAGPPWFWCPHAAIYMPLARAWHALCAVPRAMQRSLRKVVQAAPAAPAGHRLMMCAGAQASGWCRTVPHQRTILVRR</sequence>
<dbReference type="Proteomes" id="UP000256862">
    <property type="component" value="Chromosome CO2235"/>
</dbReference>
<proteinExistence type="predicted"/>
<accession>A0A976BCK8</accession>
<reference evidence="1 2" key="1">
    <citation type="submission" date="2018-01" db="EMBL/GenBank/DDBJ databases">
        <authorList>
            <person name="Clerissi C."/>
        </authorList>
    </citation>
    <scope>NUCLEOTIDE SEQUENCE [LARGE SCALE GENOMIC DNA]</scope>
    <source>
        <strain evidence="1">Cupriavidus oxalaticus LMG 2235</strain>
    </source>
</reference>
<evidence type="ECO:0000313" key="1">
    <source>
        <dbReference type="EMBL" id="SPC14194.1"/>
    </source>
</evidence>
<organism evidence="1 2">
    <name type="scientific">Cupriavidus oxalaticus</name>
    <dbReference type="NCBI Taxonomy" id="96344"/>
    <lineage>
        <taxon>Bacteria</taxon>
        <taxon>Pseudomonadati</taxon>
        <taxon>Pseudomonadota</taxon>
        <taxon>Betaproteobacteria</taxon>
        <taxon>Burkholderiales</taxon>
        <taxon>Burkholderiaceae</taxon>
        <taxon>Cupriavidus</taxon>
    </lineage>
</organism>